<evidence type="ECO:0000313" key="2">
    <source>
        <dbReference type="Proteomes" id="UP001595712"/>
    </source>
</evidence>
<sequence>MRRTVLNAALARSTRARRDPEAALEVWRERAAAVRAAADIGDALAPDDQAFTDDLGFLLQCFARVPDLTPLGWTVQLRSAEQRLANRLRIKSIHTQNPHVGAEPIERPVFIVGLPRTGTTVVHRVLAGAEPHRAPLLWELQRTGLDQDDASAARARRAVERDAKALTRLAPDYAAMHPLRADRPEESIALMWRTYFPLSCAPLPDWRAWIDQADLTADYEYLKQALQVLQYGRTRRRWILKFPGHVAHLDVIRQVFPDARFVWTHRDPVAAAASFCSLVETLNGVHCKRTDPAAIGRTWLGILAESIARGRKLRRALPDDTVVDVSSHRLASDPHRFAPQLLERVGAPWTHRDRDGLNAIAGPPGRTPARTYALERFGLSADAVEEAFGDYRERVADLKR</sequence>
<dbReference type="GO" id="GO:0016740">
    <property type="term" value="F:transferase activity"/>
    <property type="evidence" value="ECO:0007669"/>
    <property type="project" value="UniProtKB-KW"/>
</dbReference>
<keyword evidence="2" id="KW-1185">Reference proteome</keyword>
<dbReference type="InterPro" id="IPR027417">
    <property type="entry name" value="P-loop_NTPase"/>
</dbReference>
<name>A0ABV7Q460_9ACTN</name>
<evidence type="ECO:0000313" key="1">
    <source>
        <dbReference type="EMBL" id="MFC3494548.1"/>
    </source>
</evidence>
<dbReference type="EC" id="2.8.2.-" evidence="1"/>
<comment type="caution">
    <text evidence="1">The sequence shown here is derived from an EMBL/GenBank/DDBJ whole genome shotgun (WGS) entry which is preliminary data.</text>
</comment>
<proteinExistence type="predicted"/>
<reference evidence="2" key="1">
    <citation type="journal article" date="2019" name="Int. J. Syst. Evol. Microbiol.">
        <title>The Global Catalogue of Microorganisms (GCM) 10K type strain sequencing project: providing services to taxonomists for standard genome sequencing and annotation.</title>
        <authorList>
            <consortium name="The Broad Institute Genomics Platform"/>
            <consortium name="The Broad Institute Genome Sequencing Center for Infectious Disease"/>
            <person name="Wu L."/>
            <person name="Ma J."/>
        </authorList>
    </citation>
    <scope>NUCLEOTIDE SEQUENCE [LARGE SCALE GENOMIC DNA]</scope>
    <source>
        <strain evidence="2">CGMCC 4.7396</strain>
    </source>
</reference>
<dbReference type="InterPro" id="IPR052736">
    <property type="entry name" value="Stf3_sulfotransferase"/>
</dbReference>
<protein>
    <submittedName>
        <fullName evidence="1">Sulfotransferase family protein</fullName>
        <ecNumber evidence="1">2.8.2.-</ecNumber>
    </submittedName>
</protein>
<dbReference type="PANTHER" id="PTHR36451">
    <property type="entry name" value="PAPS-DEPENDENT SULFOTRANSFERASE STF3"/>
    <property type="match status" value="1"/>
</dbReference>
<dbReference type="Pfam" id="PF13469">
    <property type="entry name" value="Sulfotransfer_3"/>
    <property type="match status" value="1"/>
</dbReference>
<dbReference type="SUPFAM" id="SSF52540">
    <property type="entry name" value="P-loop containing nucleoside triphosphate hydrolases"/>
    <property type="match status" value="1"/>
</dbReference>
<accession>A0ABV7Q460</accession>
<dbReference type="EMBL" id="JBHRWO010000019">
    <property type="protein sequence ID" value="MFC3494548.1"/>
    <property type="molecule type" value="Genomic_DNA"/>
</dbReference>
<gene>
    <name evidence="1" type="ORF">ACFO8M_18840</name>
</gene>
<dbReference type="Gene3D" id="3.40.50.300">
    <property type="entry name" value="P-loop containing nucleotide triphosphate hydrolases"/>
    <property type="match status" value="1"/>
</dbReference>
<organism evidence="1 2">
    <name type="scientific">Glycomyces rhizosphaerae</name>
    <dbReference type="NCBI Taxonomy" id="2054422"/>
    <lineage>
        <taxon>Bacteria</taxon>
        <taxon>Bacillati</taxon>
        <taxon>Actinomycetota</taxon>
        <taxon>Actinomycetes</taxon>
        <taxon>Glycomycetales</taxon>
        <taxon>Glycomycetaceae</taxon>
        <taxon>Glycomyces</taxon>
    </lineage>
</organism>
<dbReference type="RefSeq" id="WP_387978387.1">
    <property type="nucleotide sequence ID" value="NZ_JBHRWO010000019.1"/>
</dbReference>
<dbReference type="PANTHER" id="PTHR36451:SF1">
    <property type="entry name" value="OMEGA-HYDROXY-BETA-DIHYDROMENAQUINONE-9 SULFOTRANSFERASE STF3"/>
    <property type="match status" value="1"/>
</dbReference>
<dbReference type="Proteomes" id="UP001595712">
    <property type="component" value="Unassembled WGS sequence"/>
</dbReference>
<keyword evidence="1" id="KW-0808">Transferase</keyword>